<sequence length="1188" mass="130073">MRSQKYITLGLISTLKKMTLSSLIAARPVLFFIILALSVLLLPASLIPYWYKMTKHIEEDVALSSNQLHSAMQSQIESIATLLHPISSSATNLARVISSSLNNGTELSFSEIETKVAPSLFQAFLTTPHASQISYIGLDGLFFSYYVDGNQTLALYSNSSFSPNPNGFPIAKGKYTWYKQPVDRDTGKLYGEAIVTKPSSVSTSTWFLKALNSTDGLGSLGTGWSKARDALFLNTAGINGTRGAVSLGFPVKPITNLFAGINLYGGRLSIATNDGKVLVQGIPNTRMTIVNDSISFQLITNTKTRAQQMNPVKNVSCTSGNGTLSIGKIHYKAYCSQFEVAGVKSVYALAMPRKGLVSLVHRTSKRALILLIVMTVGVLISMLTFVFKSARAARKEMHLCASLIKQMEATQQAERKSMNKSLAFANASHDIRAALAGITGLIELCYVEAGPGSELETNLRQMNVCANDLLGLLNSILDTSKVEAGKMQLIEEDFDVGELLEDVVDLFHPVAMRKGVEVVLDPSDGSVLKFSKVKGDRVKLKQILSNLLSNAVKFTSEGHISVRACVKKPSAIGNSSLSSSRHGFLQSISCLFYKNKKARGDLEAVNAAQRDENAMEFTFEVDDTGKGIPKEKRKTVFENYVQVKEGEGGTGLGLGIVQSLVRLMGGDIEIVDKENGERGTCFRFNVFLAIREASANDNNTQGEKELAGGDSAAGDTQLQHMNLTVKAPSPSLSIRTNSPRLNILSPGSRHEGSHVVLLIANEERRRIAQKFMENLGINVSAVSRWERLHSTLKRLKSKFGSIHSPHSSLGKSDLSSRSDSESASFKEVPLSAMEGTEHKLQGYKRRGAPSFILLVIDAIAGPFLELFNTVAEFRRDLQCNCKVVWLDKPTSRSINFDGLEDETMDPNDDVLLKPFHGSRLYKVIKLLPEFGGVQSKRHGKASRDAGSSSYSKHPYRTGKSRSKAGRHEIQEEGSSSSEHSRRDIMPNASVLLKTGNSSGEGPRRDIMPNASVLLKTGNSSGEGSSRYKQTEIEEEDGERSQAQKPLRGKKILVADDSMMLRRVAEINLRHLGATVEACENGEAALQLVRSGLNDQRDLGAPHILPYDYILMDCEMPIMNGYEATRKIREEEKRNQVHIPIIALTAHISGEEADKTIEAGMDVHLGKPLNRDHLMEAIKYLHRKLPCSS</sequence>
<keyword evidence="1" id="KW-0808">Transferase</keyword>
<gene>
    <name evidence="1" type="ORF">KPL71_010363</name>
</gene>
<reference evidence="2" key="1">
    <citation type="journal article" date="2023" name="Hortic. Res.">
        <title>A chromosome-level phased genome enabling allele-level studies in sweet orange: a case study on citrus Huanglongbing tolerance.</title>
        <authorList>
            <person name="Wu B."/>
            <person name="Yu Q."/>
            <person name="Deng Z."/>
            <person name="Duan Y."/>
            <person name="Luo F."/>
            <person name="Gmitter F. Jr."/>
        </authorList>
    </citation>
    <scope>NUCLEOTIDE SEQUENCE [LARGE SCALE GENOMIC DNA]</scope>
    <source>
        <strain evidence="2">cv. Valencia</strain>
    </source>
</reference>
<keyword evidence="1" id="KW-0418">Kinase</keyword>
<evidence type="ECO:0000313" key="1">
    <source>
        <dbReference type="EMBL" id="KAH9786724.1"/>
    </source>
</evidence>
<evidence type="ECO:0000313" key="2">
    <source>
        <dbReference type="Proteomes" id="UP000829398"/>
    </source>
</evidence>
<dbReference type="Proteomes" id="UP000829398">
    <property type="component" value="Chromosome 3"/>
</dbReference>
<name>A0ACB8MMU3_CITSI</name>
<comment type="caution">
    <text evidence="1">The sequence shown here is derived from an EMBL/GenBank/DDBJ whole genome shotgun (WGS) entry which is preliminary data.</text>
</comment>
<proteinExistence type="predicted"/>
<protein>
    <submittedName>
        <fullName evidence="1">Histidine kinase CKI1</fullName>
    </submittedName>
</protein>
<dbReference type="EMBL" id="CM039172">
    <property type="protein sequence ID" value="KAH9786724.1"/>
    <property type="molecule type" value="Genomic_DNA"/>
</dbReference>
<keyword evidence="2" id="KW-1185">Reference proteome</keyword>
<accession>A0ACB8MMU3</accession>
<organism evidence="1 2">
    <name type="scientific">Citrus sinensis</name>
    <name type="common">Sweet orange</name>
    <name type="synonym">Citrus aurantium var. sinensis</name>
    <dbReference type="NCBI Taxonomy" id="2711"/>
    <lineage>
        <taxon>Eukaryota</taxon>
        <taxon>Viridiplantae</taxon>
        <taxon>Streptophyta</taxon>
        <taxon>Embryophyta</taxon>
        <taxon>Tracheophyta</taxon>
        <taxon>Spermatophyta</taxon>
        <taxon>Magnoliopsida</taxon>
        <taxon>eudicotyledons</taxon>
        <taxon>Gunneridae</taxon>
        <taxon>Pentapetalae</taxon>
        <taxon>rosids</taxon>
        <taxon>malvids</taxon>
        <taxon>Sapindales</taxon>
        <taxon>Rutaceae</taxon>
        <taxon>Aurantioideae</taxon>
        <taxon>Citrus</taxon>
    </lineage>
</organism>